<feature type="transmembrane region" description="Helical" evidence="7">
    <location>
        <begin position="247"/>
        <end position="267"/>
    </location>
</feature>
<comment type="subcellular location">
    <subcellularLocation>
        <location evidence="1">Cell membrane</location>
        <topology evidence="1">Multi-pass membrane protein</topology>
    </subcellularLocation>
</comment>
<feature type="transmembrane region" description="Helical" evidence="7">
    <location>
        <begin position="171"/>
        <end position="189"/>
    </location>
</feature>
<evidence type="ECO:0000256" key="6">
    <source>
        <dbReference type="ARBA" id="ARBA00023136"/>
    </source>
</evidence>
<evidence type="ECO:0000256" key="3">
    <source>
        <dbReference type="ARBA" id="ARBA00022475"/>
    </source>
</evidence>
<dbReference type="PANTHER" id="PTHR40074:SF2">
    <property type="entry name" value="O-ACETYLTRANSFERASE WECH"/>
    <property type="match status" value="1"/>
</dbReference>
<comment type="caution">
    <text evidence="9">The sequence shown here is derived from an EMBL/GenBank/DDBJ whole genome shotgun (WGS) entry which is preliminary data.</text>
</comment>
<keyword evidence="10" id="KW-1185">Reference proteome</keyword>
<comment type="similarity">
    <text evidence="2">Belongs to the acyltransferase 3 family.</text>
</comment>
<dbReference type="Pfam" id="PF01757">
    <property type="entry name" value="Acyl_transf_3"/>
    <property type="match status" value="1"/>
</dbReference>
<keyword evidence="6 7" id="KW-0472">Membrane</keyword>
<feature type="transmembrane region" description="Helical" evidence="7">
    <location>
        <begin position="49"/>
        <end position="69"/>
    </location>
</feature>
<dbReference type="Proteomes" id="UP000578622">
    <property type="component" value="Unassembled WGS sequence"/>
</dbReference>
<feature type="transmembrane region" description="Helical" evidence="7">
    <location>
        <begin position="12"/>
        <end position="29"/>
    </location>
</feature>
<sequence length="372" mass="42294">MHHDTRSKISVLRPLLIALVVSAHVPWTLYNPTSKEIDFTAWNVLRLTLTAVMSPIGMPLLSVISGFLVVSSFKKYGFNGLLKKKAARIIIPMVVWNFAFATLIYWAQSHGWESRRDLPLFKGETWAWLNALFSIDTVPANGPLYFLRELFICFCLVPIFVKLATYRNLSYAVFILSALVMISDIQLPFIFRFDIYAWFLFGIFASIHSLDSWKPSTMHRSIILGTGAATACIVAFSYFISRSSFNYIESTLTIFGPFYFWILADLIHDKKVGVLLKKYSKYSFTVFLSHAYVISCCWQIWSINVGSSPYDNFIIFGVVCTTTVFLIAPVFYQVFYWWLRHAGFFATGRSTNTIKRSGAETNNENAISAVGG</sequence>
<keyword evidence="3" id="KW-1003">Cell membrane</keyword>
<evidence type="ECO:0000313" key="9">
    <source>
        <dbReference type="EMBL" id="MBA8853651.1"/>
    </source>
</evidence>
<dbReference type="PANTHER" id="PTHR40074">
    <property type="entry name" value="O-ACETYLTRANSFERASE WECH"/>
    <property type="match status" value="1"/>
</dbReference>
<evidence type="ECO:0000256" key="1">
    <source>
        <dbReference type="ARBA" id="ARBA00004651"/>
    </source>
</evidence>
<protein>
    <submittedName>
        <fullName evidence="9">Succinoglycan biosynthesis protein ExoH</fullName>
    </submittedName>
</protein>
<evidence type="ECO:0000259" key="8">
    <source>
        <dbReference type="Pfam" id="PF01757"/>
    </source>
</evidence>
<evidence type="ECO:0000256" key="5">
    <source>
        <dbReference type="ARBA" id="ARBA00022989"/>
    </source>
</evidence>
<feature type="transmembrane region" description="Helical" evidence="7">
    <location>
        <begin position="222"/>
        <end position="241"/>
    </location>
</feature>
<evidence type="ECO:0000256" key="4">
    <source>
        <dbReference type="ARBA" id="ARBA00022692"/>
    </source>
</evidence>
<reference evidence="9 10" key="1">
    <citation type="submission" date="2020-07" db="EMBL/GenBank/DDBJ databases">
        <title>Genomic Encyclopedia of Type Strains, Phase IV (KMG-V): Genome sequencing to study the core and pangenomes of soil and plant-associated prokaryotes.</title>
        <authorList>
            <person name="Whitman W."/>
        </authorList>
    </citation>
    <scope>NUCLEOTIDE SEQUENCE [LARGE SCALE GENOMIC DNA]</scope>
    <source>
        <strain evidence="9 10">RH4WT92</strain>
    </source>
</reference>
<feature type="domain" description="Acyltransferase 3" evidence="8">
    <location>
        <begin position="9"/>
        <end position="327"/>
    </location>
</feature>
<dbReference type="EMBL" id="JACGXG010000014">
    <property type="protein sequence ID" value="MBA8853651.1"/>
    <property type="molecule type" value="Genomic_DNA"/>
</dbReference>
<proteinExistence type="inferred from homology"/>
<organism evidence="9 10">
    <name type="scientific">Brucella intermedia</name>
    <dbReference type="NCBI Taxonomy" id="94625"/>
    <lineage>
        <taxon>Bacteria</taxon>
        <taxon>Pseudomonadati</taxon>
        <taxon>Pseudomonadota</taxon>
        <taxon>Alphaproteobacteria</taxon>
        <taxon>Hyphomicrobiales</taxon>
        <taxon>Brucellaceae</taxon>
        <taxon>Brucella/Ochrobactrum group</taxon>
        <taxon>Brucella</taxon>
    </lineage>
</organism>
<feature type="transmembrane region" description="Helical" evidence="7">
    <location>
        <begin position="145"/>
        <end position="164"/>
    </location>
</feature>
<gene>
    <name evidence="9" type="ORF">FHW20_004635</name>
</gene>
<feature type="transmembrane region" description="Helical" evidence="7">
    <location>
        <begin position="279"/>
        <end position="301"/>
    </location>
</feature>
<dbReference type="InterPro" id="IPR002656">
    <property type="entry name" value="Acyl_transf_3_dom"/>
</dbReference>
<feature type="transmembrane region" description="Helical" evidence="7">
    <location>
        <begin position="313"/>
        <end position="339"/>
    </location>
</feature>
<evidence type="ECO:0000256" key="7">
    <source>
        <dbReference type="SAM" id="Phobius"/>
    </source>
</evidence>
<feature type="transmembrane region" description="Helical" evidence="7">
    <location>
        <begin position="89"/>
        <end position="107"/>
    </location>
</feature>
<accession>A0ABR6AW38</accession>
<keyword evidence="4 7" id="KW-0812">Transmembrane</keyword>
<dbReference type="RefSeq" id="WP_182512149.1">
    <property type="nucleotide sequence ID" value="NZ_JACGXG010000014.1"/>
</dbReference>
<evidence type="ECO:0000256" key="2">
    <source>
        <dbReference type="ARBA" id="ARBA00007400"/>
    </source>
</evidence>
<name>A0ABR6AW38_9HYPH</name>
<keyword evidence="5 7" id="KW-1133">Transmembrane helix</keyword>
<evidence type="ECO:0000313" key="10">
    <source>
        <dbReference type="Proteomes" id="UP000578622"/>
    </source>
</evidence>